<dbReference type="InterPro" id="IPR018062">
    <property type="entry name" value="HTH_AraC-typ_CS"/>
</dbReference>
<dbReference type="InterPro" id="IPR020449">
    <property type="entry name" value="Tscrpt_reg_AraC-type_HTH"/>
</dbReference>
<dbReference type="PROSITE" id="PS00041">
    <property type="entry name" value="HTH_ARAC_FAMILY_1"/>
    <property type="match status" value="1"/>
</dbReference>
<dbReference type="PANTHER" id="PTHR43280:SF2">
    <property type="entry name" value="HTH-TYPE TRANSCRIPTIONAL REGULATOR EXSA"/>
    <property type="match status" value="1"/>
</dbReference>
<dbReference type="SUPFAM" id="SSF46689">
    <property type="entry name" value="Homeodomain-like"/>
    <property type="match status" value="2"/>
</dbReference>
<proteinExistence type="predicted"/>
<dbReference type="SMART" id="SM00342">
    <property type="entry name" value="HTH_ARAC"/>
    <property type="match status" value="1"/>
</dbReference>
<keyword evidence="6" id="KW-1185">Reference proteome</keyword>
<protein>
    <submittedName>
        <fullName evidence="5">AraC family transcriptional regulator</fullName>
    </submittedName>
</protein>
<keyword evidence="3" id="KW-0804">Transcription</keyword>
<evidence type="ECO:0000259" key="4">
    <source>
        <dbReference type="PROSITE" id="PS01124"/>
    </source>
</evidence>
<dbReference type="InterPro" id="IPR009057">
    <property type="entry name" value="Homeodomain-like_sf"/>
</dbReference>
<dbReference type="CDD" id="cd02208">
    <property type="entry name" value="cupin_RmlC-like"/>
    <property type="match status" value="1"/>
</dbReference>
<evidence type="ECO:0000256" key="2">
    <source>
        <dbReference type="ARBA" id="ARBA00023125"/>
    </source>
</evidence>
<reference evidence="5" key="1">
    <citation type="submission" date="2022-12" db="EMBL/GenBank/DDBJ databases">
        <authorList>
            <person name="Bing R.G."/>
            <person name="Willard D.J."/>
            <person name="Manesh M.J.H."/>
            <person name="Laemthong T."/>
            <person name="Crosby J.R."/>
            <person name="Kelly R.M."/>
        </authorList>
    </citation>
    <scope>NUCLEOTIDE SEQUENCE</scope>
    <source>
        <strain evidence="5">DSM 8990</strain>
    </source>
</reference>
<dbReference type="Proteomes" id="UP001164909">
    <property type="component" value="Chromosome"/>
</dbReference>
<accession>A0ABY7BQU8</accession>
<dbReference type="Pfam" id="PF07883">
    <property type="entry name" value="Cupin_2"/>
    <property type="match status" value="1"/>
</dbReference>
<evidence type="ECO:0000256" key="1">
    <source>
        <dbReference type="ARBA" id="ARBA00023015"/>
    </source>
</evidence>
<dbReference type="Gene3D" id="1.10.10.60">
    <property type="entry name" value="Homeodomain-like"/>
    <property type="match status" value="2"/>
</dbReference>
<dbReference type="SUPFAM" id="SSF51182">
    <property type="entry name" value="RmlC-like cupins"/>
    <property type="match status" value="1"/>
</dbReference>
<dbReference type="InterPro" id="IPR014710">
    <property type="entry name" value="RmlC-like_jellyroll"/>
</dbReference>
<dbReference type="PANTHER" id="PTHR43280">
    <property type="entry name" value="ARAC-FAMILY TRANSCRIPTIONAL REGULATOR"/>
    <property type="match status" value="1"/>
</dbReference>
<gene>
    <name evidence="5" type="ORF">OTK00_001920</name>
</gene>
<name>A0ABY7BQU8_9FIRM</name>
<dbReference type="RefSeq" id="WP_045169020.1">
    <property type="nucleotide sequence ID" value="NZ_CP113865.1"/>
</dbReference>
<evidence type="ECO:0000313" key="6">
    <source>
        <dbReference type="Proteomes" id="UP001164909"/>
    </source>
</evidence>
<organism evidence="5 6">
    <name type="scientific">Caldicellulosiruptor morganii</name>
    <dbReference type="NCBI Taxonomy" id="1387555"/>
    <lineage>
        <taxon>Bacteria</taxon>
        <taxon>Bacillati</taxon>
        <taxon>Bacillota</taxon>
        <taxon>Bacillota incertae sedis</taxon>
        <taxon>Caldicellulosiruptorales</taxon>
        <taxon>Caldicellulosiruptoraceae</taxon>
        <taxon>Caldicellulosiruptor</taxon>
    </lineage>
</organism>
<evidence type="ECO:0000313" key="5">
    <source>
        <dbReference type="EMBL" id="WAM33421.1"/>
    </source>
</evidence>
<dbReference type="Gene3D" id="2.60.120.10">
    <property type="entry name" value="Jelly Rolls"/>
    <property type="match status" value="1"/>
</dbReference>
<dbReference type="InterPro" id="IPR018060">
    <property type="entry name" value="HTH_AraC"/>
</dbReference>
<sequence length="294" mass="34700">MIEALNAIMPVIVKTLERVHDSSWKMDYSMHDSYELIFVKKGNVDFWVEGEKIELKAGDLLIIKPHTRHKFEVVGSFKAEFIVMAFYLKPQSKAKIEQLKEIYGFLKHIEMVSSRFYYLRVRKRSSIFFCLESILQEAKENKENLLLYIKSLELFAYITREIDNLEIKKNFDYSKIAKFIKEYIDQNYMEDIKIGDIAKKLFLSESSISRLFKNHFGVLPKEYLLSKRIEKAKEYLSMSNLKVSEIAIMCGFSSLQRFNDIFKKYTGFSPTHFRKLSLQNSNFLQNKSMGNLEQ</sequence>
<evidence type="ECO:0000256" key="3">
    <source>
        <dbReference type="ARBA" id="ARBA00023163"/>
    </source>
</evidence>
<dbReference type="PROSITE" id="PS01124">
    <property type="entry name" value="HTH_ARAC_FAMILY_2"/>
    <property type="match status" value="1"/>
</dbReference>
<dbReference type="PRINTS" id="PR00032">
    <property type="entry name" value="HTHARAC"/>
</dbReference>
<dbReference type="EMBL" id="CP113865">
    <property type="protein sequence ID" value="WAM33421.1"/>
    <property type="molecule type" value="Genomic_DNA"/>
</dbReference>
<keyword evidence="1" id="KW-0805">Transcription regulation</keyword>
<dbReference type="InterPro" id="IPR013096">
    <property type="entry name" value="Cupin_2"/>
</dbReference>
<dbReference type="InterPro" id="IPR011051">
    <property type="entry name" value="RmlC_Cupin_sf"/>
</dbReference>
<feature type="domain" description="HTH araC/xylS-type" evidence="4">
    <location>
        <begin position="178"/>
        <end position="276"/>
    </location>
</feature>
<dbReference type="Pfam" id="PF12833">
    <property type="entry name" value="HTH_18"/>
    <property type="match status" value="1"/>
</dbReference>
<keyword evidence="2" id="KW-0238">DNA-binding</keyword>